<evidence type="ECO:0000313" key="1">
    <source>
        <dbReference type="EMBL" id="QGU00066.1"/>
    </source>
</evidence>
<reference evidence="2" key="1">
    <citation type="journal article" date="2019" name="Microbiology">
        <title>Complete Genome Sequence of an Uncultured Bacterium of the Candidate Phylum Bipolaricaulota.</title>
        <authorList>
            <person name="Kadnikov V.V."/>
            <person name="Mardanov A.V."/>
            <person name="Beletsky A.V."/>
            <person name="Frank Y.A."/>
            <person name="Karnachuk O.V."/>
            <person name="Ravin N.V."/>
        </authorList>
    </citation>
    <scope>NUCLEOTIDE SEQUENCE [LARGE SCALE GENOMIC DNA]</scope>
</reference>
<dbReference type="AlphaFoldDB" id="A0A6I6DBR2"/>
<protein>
    <recommendedName>
        <fullName evidence="3">Antitoxin Xre/MbcA/ParS-like toxin-binding domain-containing protein</fullName>
    </recommendedName>
</protein>
<dbReference type="InterPro" id="IPR058292">
    <property type="entry name" value="DUF7986"/>
</dbReference>
<keyword evidence="2" id="KW-1185">Reference proteome</keyword>
<evidence type="ECO:0000313" key="2">
    <source>
        <dbReference type="Proteomes" id="UP000426444"/>
    </source>
</evidence>
<organism evidence="1 2">
    <name type="scientific">Candidatus Syntrophocurvum alkaliphilum</name>
    <dbReference type="NCBI Taxonomy" id="2293317"/>
    <lineage>
        <taxon>Bacteria</taxon>
        <taxon>Bacillati</taxon>
        <taxon>Bacillota</taxon>
        <taxon>Clostridia</taxon>
        <taxon>Eubacteriales</taxon>
        <taxon>Syntrophomonadaceae</taxon>
        <taxon>Candidatus Syntrophocurvum</taxon>
    </lineage>
</organism>
<dbReference type="Pfam" id="PF25948">
    <property type="entry name" value="DUF7986"/>
    <property type="match status" value="1"/>
</dbReference>
<dbReference type="EMBL" id="CP046457">
    <property type="protein sequence ID" value="QGU00066.1"/>
    <property type="molecule type" value="Genomic_DNA"/>
</dbReference>
<name>A0A6I6DBR2_9FIRM</name>
<evidence type="ECO:0008006" key="3">
    <source>
        <dbReference type="Google" id="ProtNLM"/>
    </source>
</evidence>
<dbReference type="Proteomes" id="UP000426444">
    <property type="component" value="Chromosome"/>
</dbReference>
<dbReference type="OrthoDB" id="6399948at2"/>
<dbReference type="KEGG" id="salq:SYNTR_1472"/>
<gene>
    <name evidence="1" type="ORF">SYNTR_1472</name>
</gene>
<proteinExistence type="predicted"/>
<dbReference type="RefSeq" id="WP_156203892.1">
    <property type="nucleotide sequence ID" value="NZ_CP046457.1"/>
</dbReference>
<sequence length="951" mass="111525">MVDSLRKIPCDCGSGIEREKCCYLTNKGQIVHFSLGKKNNYKVQINKALEDLTSYAFKYFYSWESAAKAKFFAYSQTEGLNENFMPFFRTWFAINYRFYKDVSPIIDFYIAENDEIIDDNYRPILTAIKNSHISIFEVEWIENNTVALKDIFNNISYIVERDFGNATGDIKEGRLLLTRIVQIGNTAIVAQTPYVIFSDQKRYLIDEINSIKSLEGIEDIDLFCREFSQVICSLIIDVSCGNKKPSIKMKTILLNDNLEKIRDKISSRKDFAFIEKSNNFLKFTLTSNKKFLRFYVNSSLAVIAAEETTELTKGKLSLESALNLPHYKWYDGYTAISDDYAEELLTEIMHDKYLEEWLETQQEELEGMTPLQAIRDVKGRVLLENLLNDMDLSVKSNEESIFPIEILRTKIGLLNSRTKKMLDSEAVTLKVQKHRERQELSFYPNSYNWLSNDYNQVAISLYDYYTQHEKDEVRLAWLLFIWNEYSTIYRPKVSKIKAWVSSIECCLSYCIEDKKESGTLKKLLGVPGIINKNIYLLIKHFTEHPIDISIQPKVYPNWDELDYRKMIEAYEEVKQYLSIFSYAIKPRWPKTDEDIRNEFYEGINTEATFWDEGKEKKYKDFYLDNRVLDNRSDRGETIANFFWETQAKRFQPYLRSAAFNLMTSYVGAYRVLPAGSSSVIFEDIFTGKQSEVYGRFNKDVHDDIDPGMIVLTRVLPLGKYVWASEPMFILLNDLTDIFYKYLDMLLENLHLFDEGDYIYLKQRGECALKAYLMALDEVEKDTVDLMNQPIQIDWFVADINDSQFAIDRIGHNKQFELVHQDEDRTAYIWMCNNSTQMSQWGYLLVKDNKILICAPPGKDLIRFSKEVYRSFKTVDIVVAFRKYETIYKTSKELERYFISDLATFFNNQPELSLALLRQDELEDEELELLQGIFLLKLGTLLMEEVEQNKKK</sequence>
<accession>A0A6I6DBR2</accession>